<keyword evidence="4" id="KW-1185">Reference proteome</keyword>
<feature type="chain" id="PRO_5007300241" evidence="1">
    <location>
        <begin position="17"/>
        <end position="349"/>
    </location>
</feature>
<gene>
    <name evidence="3" type="primary">AUGUSTUS-3.0.2_34550</name>
    <name evidence="3" type="ORF">TcasGA2_TC034550</name>
</gene>
<reference evidence="3 4" key="2">
    <citation type="journal article" date="2010" name="Nucleic Acids Res.">
        <title>BeetleBase in 2010: revisions to provide comprehensive genomic information for Tribolium castaneum.</title>
        <authorList>
            <person name="Kim H.S."/>
            <person name="Murphy T."/>
            <person name="Xia J."/>
            <person name="Caragea D."/>
            <person name="Park Y."/>
            <person name="Beeman R.W."/>
            <person name="Lorenzen M.D."/>
            <person name="Butcher S."/>
            <person name="Manak J.R."/>
            <person name="Brown S.J."/>
        </authorList>
    </citation>
    <scope>GENOME REANNOTATION</scope>
    <source>
        <strain evidence="3 4">Georgia GA2</strain>
    </source>
</reference>
<dbReference type="InterPro" id="IPR052728">
    <property type="entry name" value="O2_lipid_transport_reg"/>
</dbReference>
<feature type="domain" description="Nose resistant-to-fluoxetine protein N-terminal" evidence="2">
    <location>
        <begin position="43"/>
        <end position="181"/>
    </location>
</feature>
<name>A0A139WML3_TRICA</name>
<evidence type="ECO:0000313" key="3">
    <source>
        <dbReference type="EMBL" id="KYB29065.1"/>
    </source>
</evidence>
<dbReference type="InterPro" id="IPR006621">
    <property type="entry name" value="Nose-resist-to-fluoxetine_N"/>
</dbReference>
<accession>A0A139WML3</accession>
<dbReference type="PANTHER" id="PTHR11161:SF4">
    <property type="entry name" value="DROP DEAD"/>
    <property type="match status" value="1"/>
</dbReference>
<proteinExistence type="predicted"/>
<protein>
    <submittedName>
        <fullName evidence="3">Nose resistant to fluoxetine protein 6-like protein</fullName>
    </submittedName>
</protein>
<dbReference type="Pfam" id="PF20146">
    <property type="entry name" value="NRF"/>
    <property type="match status" value="1"/>
</dbReference>
<evidence type="ECO:0000313" key="4">
    <source>
        <dbReference type="Proteomes" id="UP000007266"/>
    </source>
</evidence>
<evidence type="ECO:0000259" key="2">
    <source>
        <dbReference type="SMART" id="SM00703"/>
    </source>
</evidence>
<feature type="signal peptide" evidence="1">
    <location>
        <begin position="1"/>
        <end position="16"/>
    </location>
</feature>
<reference evidence="3 4" key="1">
    <citation type="journal article" date="2008" name="Nature">
        <title>The genome of the model beetle and pest Tribolium castaneum.</title>
        <authorList>
            <consortium name="Tribolium Genome Sequencing Consortium"/>
            <person name="Richards S."/>
            <person name="Gibbs R.A."/>
            <person name="Weinstock G.M."/>
            <person name="Brown S.J."/>
            <person name="Denell R."/>
            <person name="Beeman R.W."/>
            <person name="Gibbs R."/>
            <person name="Beeman R.W."/>
            <person name="Brown S.J."/>
            <person name="Bucher G."/>
            <person name="Friedrich M."/>
            <person name="Grimmelikhuijzen C.J."/>
            <person name="Klingler M."/>
            <person name="Lorenzen M."/>
            <person name="Richards S."/>
            <person name="Roth S."/>
            <person name="Schroder R."/>
            <person name="Tautz D."/>
            <person name="Zdobnov E.M."/>
            <person name="Muzny D."/>
            <person name="Gibbs R.A."/>
            <person name="Weinstock G.M."/>
            <person name="Attaway T."/>
            <person name="Bell S."/>
            <person name="Buhay C.J."/>
            <person name="Chandrabose M.N."/>
            <person name="Chavez D."/>
            <person name="Clerk-Blankenburg K.P."/>
            <person name="Cree A."/>
            <person name="Dao M."/>
            <person name="Davis C."/>
            <person name="Chacko J."/>
            <person name="Dinh H."/>
            <person name="Dugan-Rocha S."/>
            <person name="Fowler G."/>
            <person name="Garner T.T."/>
            <person name="Garnes J."/>
            <person name="Gnirke A."/>
            <person name="Hawes A."/>
            <person name="Hernandez J."/>
            <person name="Hines S."/>
            <person name="Holder M."/>
            <person name="Hume J."/>
            <person name="Jhangiani S.N."/>
            <person name="Joshi V."/>
            <person name="Khan Z.M."/>
            <person name="Jackson L."/>
            <person name="Kovar C."/>
            <person name="Kowis A."/>
            <person name="Lee S."/>
            <person name="Lewis L.R."/>
            <person name="Margolis J."/>
            <person name="Morgan M."/>
            <person name="Nazareth L.V."/>
            <person name="Nguyen N."/>
            <person name="Okwuonu G."/>
            <person name="Parker D."/>
            <person name="Richards S."/>
            <person name="Ruiz S.J."/>
            <person name="Santibanez J."/>
            <person name="Savard J."/>
            <person name="Scherer S.E."/>
            <person name="Schneider B."/>
            <person name="Sodergren E."/>
            <person name="Tautz D."/>
            <person name="Vattahil S."/>
            <person name="Villasana D."/>
            <person name="White C.S."/>
            <person name="Wright R."/>
            <person name="Park Y."/>
            <person name="Beeman R.W."/>
            <person name="Lord J."/>
            <person name="Oppert B."/>
            <person name="Lorenzen M."/>
            <person name="Brown S."/>
            <person name="Wang L."/>
            <person name="Savard J."/>
            <person name="Tautz D."/>
            <person name="Richards S."/>
            <person name="Weinstock G."/>
            <person name="Gibbs R.A."/>
            <person name="Liu Y."/>
            <person name="Worley K."/>
            <person name="Weinstock G."/>
            <person name="Elsik C.G."/>
            <person name="Reese J.T."/>
            <person name="Elhaik E."/>
            <person name="Landan G."/>
            <person name="Graur D."/>
            <person name="Arensburger P."/>
            <person name="Atkinson P."/>
            <person name="Beeman R.W."/>
            <person name="Beidler J."/>
            <person name="Brown S.J."/>
            <person name="Demuth J.P."/>
            <person name="Drury D.W."/>
            <person name="Du Y.Z."/>
            <person name="Fujiwara H."/>
            <person name="Lorenzen M."/>
            <person name="Maselli V."/>
            <person name="Osanai M."/>
            <person name="Park Y."/>
            <person name="Robertson H.M."/>
            <person name="Tu Z."/>
            <person name="Wang J.J."/>
            <person name="Wang S."/>
            <person name="Richards S."/>
            <person name="Song H."/>
            <person name="Zhang L."/>
            <person name="Sodergren E."/>
            <person name="Werner D."/>
            <person name="Stanke M."/>
            <person name="Morgenstern B."/>
            <person name="Solovyev V."/>
            <person name="Kosarev P."/>
            <person name="Brown G."/>
            <person name="Chen H.C."/>
            <person name="Ermolaeva O."/>
            <person name="Hlavina W."/>
            <person name="Kapustin Y."/>
            <person name="Kiryutin B."/>
            <person name="Kitts P."/>
            <person name="Maglott D."/>
            <person name="Pruitt K."/>
            <person name="Sapojnikov V."/>
            <person name="Souvorov A."/>
            <person name="Mackey A.J."/>
            <person name="Waterhouse R.M."/>
            <person name="Wyder S."/>
            <person name="Zdobnov E.M."/>
            <person name="Zdobnov E.M."/>
            <person name="Wyder S."/>
            <person name="Kriventseva E.V."/>
            <person name="Kadowaki T."/>
            <person name="Bork P."/>
            <person name="Aranda M."/>
            <person name="Bao R."/>
            <person name="Beermann A."/>
            <person name="Berns N."/>
            <person name="Bolognesi R."/>
            <person name="Bonneton F."/>
            <person name="Bopp D."/>
            <person name="Brown S.J."/>
            <person name="Bucher G."/>
            <person name="Butts T."/>
            <person name="Chaumot A."/>
            <person name="Denell R.E."/>
            <person name="Ferrier D.E."/>
            <person name="Friedrich M."/>
            <person name="Gordon C.M."/>
            <person name="Jindra M."/>
            <person name="Klingler M."/>
            <person name="Lan Q."/>
            <person name="Lattorff H.M."/>
            <person name="Laudet V."/>
            <person name="von Levetsow C."/>
            <person name="Liu Z."/>
            <person name="Lutz R."/>
            <person name="Lynch J.A."/>
            <person name="da Fonseca R.N."/>
            <person name="Posnien N."/>
            <person name="Reuter R."/>
            <person name="Roth S."/>
            <person name="Savard J."/>
            <person name="Schinko J.B."/>
            <person name="Schmitt C."/>
            <person name="Schoppmeier M."/>
            <person name="Schroder R."/>
            <person name="Shippy T.D."/>
            <person name="Simonnet F."/>
            <person name="Marques-Souza H."/>
            <person name="Tautz D."/>
            <person name="Tomoyasu Y."/>
            <person name="Trauner J."/>
            <person name="Van der Zee M."/>
            <person name="Vervoort M."/>
            <person name="Wittkopp N."/>
            <person name="Wimmer E.A."/>
            <person name="Yang X."/>
            <person name="Jones A.K."/>
            <person name="Sattelle D.B."/>
            <person name="Ebert P.R."/>
            <person name="Nelson D."/>
            <person name="Scott J.G."/>
            <person name="Beeman R.W."/>
            <person name="Muthukrishnan S."/>
            <person name="Kramer K.J."/>
            <person name="Arakane Y."/>
            <person name="Beeman R.W."/>
            <person name="Zhu Q."/>
            <person name="Hogenkamp D."/>
            <person name="Dixit R."/>
            <person name="Oppert B."/>
            <person name="Jiang H."/>
            <person name="Zou Z."/>
            <person name="Marshall J."/>
            <person name="Elpidina E."/>
            <person name="Vinokurov K."/>
            <person name="Oppert C."/>
            <person name="Zou Z."/>
            <person name="Evans J."/>
            <person name="Lu Z."/>
            <person name="Zhao P."/>
            <person name="Sumathipala N."/>
            <person name="Altincicek B."/>
            <person name="Vilcinskas A."/>
            <person name="Williams M."/>
            <person name="Hultmark D."/>
            <person name="Hetru C."/>
            <person name="Jiang H."/>
            <person name="Grimmelikhuijzen C.J."/>
            <person name="Hauser F."/>
            <person name="Cazzamali G."/>
            <person name="Williamson M."/>
            <person name="Park Y."/>
            <person name="Li B."/>
            <person name="Tanaka Y."/>
            <person name="Predel R."/>
            <person name="Neupert S."/>
            <person name="Schachtner J."/>
            <person name="Verleyen P."/>
            <person name="Raible F."/>
            <person name="Bork P."/>
            <person name="Friedrich M."/>
            <person name="Walden K.K."/>
            <person name="Robertson H.M."/>
            <person name="Angeli S."/>
            <person name="Foret S."/>
            <person name="Bucher G."/>
            <person name="Schuetz S."/>
            <person name="Maleszka R."/>
            <person name="Wimmer E.A."/>
            <person name="Beeman R.W."/>
            <person name="Lorenzen M."/>
            <person name="Tomoyasu Y."/>
            <person name="Miller S.C."/>
            <person name="Grossmann D."/>
            <person name="Bucher G."/>
        </authorList>
    </citation>
    <scope>NUCLEOTIDE SEQUENCE [LARGE SCALE GENOMIC DNA]</scope>
    <source>
        <strain evidence="3 4">Georgia GA2</strain>
    </source>
</reference>
<dbReference type="PANTHER" id="PTHR11161">
    <property type="entry name" value="O-ACYLTRANSFERASE"/>
    <property type="match status" value="1"/>
</dbReference>
<keyword evidence="1" id="KW-0732">Signal</keyword>
<sequence>MLKLCILCVLCVTCCAVPNYNSKLFTQWRDFPSKIFLNTSLLRPECQQAYENFLDGLNKHDLNALKMLDATAKIPSGILNGNIVQYGDFNECMGVKTAQYCLAEIDFGALWNESYSEYRDLVQSFNFFKDTFDAPAHRVPGFTMARWGFCIPQECSAEDLEKSLSANFGVLAQIRPGMCQKATKESKDLTRGDYIARLFFICVVLLVVSSTLVDYYRDGKGVAHTNGIFMKILQCFSLRENVSKFFEVKENDRSEIAGLHGIRFLNALALLMSHKSVSLFFNPYMNRTAAVDRVSRPWTIIAKNAIVYTDVFMLISGLLNANALLTDLHNGRAMKFKEKLINRIFSIVY</sequence>
<dbReference type="OMA" id="VQNTMCT"/>
<dbReference type="Proteomes" id="UP000007266">
    <property type="component" value="Linkage group 2"/>
</dbReference>
<organism evidence="3 4">
    <name type="scientific">Tribolium castaneum</name>
    <name type="common">Red flour beetle</name>
    <dbReference type="NCBI Taxonomy" id="7070"/>
    <lineage>
        <taxon>Eukaryota</taxon>
        <taxon>Metazoa</taxon>
        <taxon>Ecdysozoa</taxon>
        <taxon>Arthropoda</taxon>
        <taxon>Hexapoda</taxon>
        <taxon>Insecta</taxon>
        <taxon>Pterygota</taxon>
        <taxon>Neoptera</taxon>
        <taxon>Endopterygota</taxon>
        <taxon>Coleoptera</taxon>
        <taxon>Polyphaga</taxon>
        <taxon>Cucujiformia</taxon>
        <taxon>Tenebrionidae</taxon>
        <taxon>Tenebrionidae incertae sedis</taxon>
        <taxon>Tribolium</taxon>
    </lineage>
</organism>
<dbReference type="AlphaFoldDB" id="A0A139WML3"/>
<evidence type="ECO:0000256" key="1">
    <source>
        <dbReference type="SAM" id="SignalP"/>
    </source>
</evidence>
<dbReference type="SMART" id="SM00703">
    <property type="entry name" value="NRF"/>
    <property type="match status" value="1"/>
</dbReference>
<dbReference type="EMBL" id="KQ971312">
    <property type="protein sequence ID" value="KYB29065.1"/>
    <property type="molecule type" value="Genomic_DNA"/>
</dbReference>
<dbReference type="InParanoid" id="A0A139WML3"/>
<dbReference type="eggNOG" id="KOG3700">
    <property type="taxonomic scope" value="Eukaryota"/>
</dbReference>